<proteinExistence type="predicted"/>
<sequence>MESRNSEMPCKIRKRRFPTASSSSFTNDNISQLLVGKTPSHSPGNEKCFNMLDRSNCKEQELEADHNRVNKVIIDKSITNVDRSRNKSRTSSGRLPAPEVINPRYKNPCSFVEKDKSFGGMHSIIDATLFEVRAGS</sequence>
<accession>A0ACB8Z5G3</accession>
<protein>
    <submittedName>
        <fullName evidence="1">Uncharacterized protein</fullName>
    </submittedName>
</protein>
<reference evidence="1 2" key="2">
    <citation type="journal article" date="2022" name="Mol. Ecol. Resour.">
        <title>The genomes of chicory, endive, great burdock and yacon provide insights into Asteraceae paleo-polyploidization history and plant inulin production.</title>
        <authorList>
            <person name="Fan W."/>
            <person name="Wang S."/>
            <person name="Wang H."/>
            <person name="Wang A."/>
            <person name="Jiang F."/>
            <person name="Liu H."/>
            <person name="Zhao H."/>
            <person name="Xu D."/>
            <person name="Zhang Y."/>
        </authorList>
    </citation>
    <scope>NUCLEOTIDE SEQUENCE [LARGE SCALE GENOMIC DNA]</scope>
    <source>
        <strain evidence="2">cv. Niubang</strain>
    </source>
</reference>
<dbReference type="EMBL" id="CM042057">
    <property type="protein sequence ID" value="KAI3692787.1"/>
    <property type="molecule type" value="Genomic_DNA"/>
</dbReference>
<keyword evidence="2" id="KW-1185">Reference proteome</keyword>
<organism evidence="1 2">
    <name type="scientific">Arctium lappa</name>
    <name type="common">Greater burdock</name>
    <name type="synonym">Lappa major</name>
    <dbReference type="NCBI Taxonomy" id="4217"/>
    <lineage>
        <taxon>Eukaryota</taxon>
        <taxon>Viridiplantae</taxon>
        <taxon>Streptophyta</taxon>
        <taxon>Embryophyta</taxon>
        <taxon>Tracheophyta</taxon>
        <taxon>Spermatophyta</taxon>
        <taxon>Magnoliopsida</taxon>
        <taxon>eudicotyledons</taxon>
        <taxon>Gunneridae</taxon>
        <taxon>Pentapetalae</taxon>
        <taxon>asterids</taxon>
        <taxon>campanulids</taxon>
        <taxon>Asterales</taxon>
        <taxon>Asteraceae</taxon>
        <taxon>Carduoideae</taxon>
        <taxon>Cardueae</taxon>
        <taxon>Arctiinae</taxon>
        <taxon>Arctium</taxon>
    </lineage>
</organism>
<evidence type="ECO:0000313" key="2">
    <source>
        <dbReference type="Proteomes" id="UP001055879"/>
    </source>
</evidence>
<dbReference type="Proteomes" id="UP001055879">
    <property type="component" value="Linkage Group LG11"/>
</dbReference>
<name>A0ACB8Z5G3_ARCLA</name>
<evidence type="ECO:0000313" key="1">
    <source>
        <dbReference type="EMBL" id="KAI3692787.1"/>
    </source>
</evidence>
<gene>
    <name evidence="1" type="ORF">L6452_32610</name>
</gene>
<comment type="caution">
    <text evidence="1">The sequence shown here is derived from an EMBL/GenBank/DDBJ whole genome shotgun (WGS) entry which is preliminary data.</text>
</comment>
<reference evidence="2" key="1">
    <citation type="journal article" date="2022" name="Mol. Ecol. Resour.">
        <title>The genomes of chicory, endive, great burdock and yacon provide insights into Asteraceae palaeo-polyploidization history and plant inulin production.</title>
        <authorList>
            <person name="Fan W."/>
            <person name="Wang S."/>
            <person name="Wang H."/>
            <person name="Wang A."/>
            <person name="Jiang F."/>
            <person name="Liu H."/>
            <person name="Zhao H."/>
            <person name="Xu D."/>
            <person name="Zhang Y."/>
        </authorList>
    </citation>
    <scope>NUCLEOTIDE SEQUENCE [LARGE SCALE GENOMIC DNA]</scope>
    <source>
        <strain evidence="2">cv. Niubang</strain>
    </source>
</reference>